<evidence type="ECO:0000256" key="1">
    <source>
        <dbReference type="ARBA" id="ARBA00004141"/>
    </source>
</evidence>
<dbReference type="PANTHER" id="PTHR12191:SF17">
    <property type="entry name" value="ZINC TRANSPORTER ZIP5"/>
    <property type="match status" value="1"/>
</dbReference>
<dbReference type="InterPro" id="IPR050799">
    <property type="entry name" value="ZIP_Transporter"/>
</dbReference>
<feature type="transmembrane region" description="Helical" evidence="7">
    <location>
        <begin position="618"/>
        <end position="635"/>
    </location>
</feature>
<dbReference type="Pfam" id="PF02535">
    <property type="entry name" value="Zip"/>
    <property type="match status" value="1"/>
</dbReference>
<feature type="signal peptide" evidence="8">
    <location>
        <begin position="1"/>
        <end position="18"/>
    </location>
</feature>
<proteinExistence type="inferred from homology"/>
<dbReference type="InParanoid" id="A0A6I8QN26"/>
<keyword evidence="8" id="KW-0732">Signal</keyword>
<sequence>MWAVTWLLTGKCAGPTALYSCATSTAVRPVVCTKAAAEGGTGAHLFWKDLAYPLQVNGKTRAQENSDMLFHKVCLVLQLWLWTYFPFCTSHVGTSSKQNFSPRRPHPLMQALLTRTLHDKEDSLSLEDAEKEQGYYLQQLFHLYGENDTLTYEGLTLLLQNLGLGKVQVVEIEHTDLGHDHVSHLDILDVQGNKHSHMHSSREHLQSSTTMPLPVIQTKNARSVEVNSGITRPVHAVSLKSTQMPPHNGKRGSTQPGQNQRPTEDILKRVIQLHHSQFSHQHENCLNVTQLLMNFGLSWVSAITPQQFSLLCPALLYQIDSRVCIHHSDELTNSKPDSKQALLQVLGWGALAVTVISAPSLLAVAFVPLLRRPLFRYLLRFLVALAVGTLCGDALLHLMPHAQEDHTGNQHGGKTHAIEPVLKGLSVLGGLYLLFLIENLMGLLKQRQQLKRLSKPEVPAGDESYTTALWDLGSPVESEFCEVSRAAEILQRGNEEVAIRRRDEKDAPAPHSHSGHSHNMASKGITEIVWMVLLGDGIHNFTDGLAIGAAFSSGFSGGLSTTVAVFCHELPHELGDFAVLLQSGVPVRKVLFFSLVSAFLSFFGMIIGAVASQNSAQITPWIFAATAGIFLYVALVDMLPQMLHRETADPCQGKDCVIHSLGFLLGCAIMFCIALYQDQMVFLDL</sequence>
<keyword evidence="5 7" id="KW-0472">Membrane</keyword>
<dbReference type="AlphaFoldDB" id="A0A6I8QN26"/>
<evidence type="ECO:0000256" key="3">
    <source>
        <dbReference type="ARBA" id="ARBA00022692"/>
    </source>
</evidence>
<protein>
    <submittedName>
        <fullName evidence="9">Solute carrier family 39 (zinc transporter), member 5</fullName>
    </submittedName>
</protein>
<feature type="region of interest" description="Disordered" evidence="6">
    <location>
        <begin position="239"/>
        <end position="261"/>
    </location>
</feature>
<feature type="transmembrane region" description="Helical" evidence="7">
    <location>
        <begin position="377"/>
        <end position="399"/>
    </location>
</feature>
<dbReference type="PANTHER" id="PTHR12191">
    <property type="entry name" value="SOLUTE CARRIER FAMILY 39"/>
    <property type="match status" value="1"/>
</dbReference>
<dbReference type="Bgee" id="ENSXETG00000009499">
    <property type="expression patterns" value="Expressed in neurula embryo and 5 other cell types or tissues"/>
</dbReference>
<feature type="transmembrane region" description="Helical" evidence="7">
    <location>
        <begin position="590"/>
        <end position="612"/>
    </location>
</feature>
<dbReference type="GO" id="GO:0016020">
    <property type="term" value="C:membrane"/>
    <property type="evidence" value="ECO:0007669"/>
    <property type="project" value="UniProtKB-SubCell"/>
</dbReference>
<evidence type="ECO:0000256" key="5">
    <source>
        <dbReference type="ARBA" id="ARBA00023136"/>
    </source>
</evidence>
<dbReference type="GeneTree" id="ENSGT00940000161155"/>
<dbReference type="Xenbase" id="XB-GENE-952069">
    <property type="gene designation" value="slc39a5"/>
</dbReference>
<feature type="transmembrane region" description="Helical" evidence="7">
    <location>
        <begin position="656"/>
        <end position="676"/>
    </location>
</feature>
<name>A0A6I8QN26_XENTR</name>
<gene>
    <name evidence="9" type="primary">slc39a5</name>
</gene>
<keyword evidence="3 7" id="KW-0812">Transmembrane</keyword>
<accession>A0A6I8QN26</accession>
<reference evidence="9" key="2">
    <citation type="submission" date="2020-05" db="UniProtKB">
        <authorList>
            <consortium name="Ensembl"/>
        </authorList>
    </citation>
    <scope>IDENTIFICATION</scope>
</reference>
<feature type="transmembrane region" description="Helical" evidence="7">
    <location>
        <begin position="345"/>
        <end position="370"/>
    </location>
</feature>
<dbReference type="GO" id="GO:0046873">
    <property type="term" value="F:metal ion transmembrane transporter activity"/>
    <property type="evidence" value="ECO:0007669"/>
    <property type="project" value="InterPro"/>
</dbReference>
<evidence type="ECO:0000256" key="6">
    <source>
        <dbReference type="SAM" id="MobiDB-lite"/>
    </source>
</evidence>
<dbReference type="Ensembl" id="ENSXETT00000071636">
    <property type="protein sequence ID" value="ENSXETP00000069912"/>
    <property type="gene ID" value="ENSXETG00000009499"/>
</dbReference>
<evidence type="ECO:0000256" key="4">
    <source>
        <dbReference type="ARBA" id="ARBA00022989"/>
    </source>
</evidence>
<evidence type="ECO:0000313" key="9">
    <source>
        <dbReference type="Ensembl" id="ENSXETP00000069912"/>
    </source>
</evidence>
<reference evidence="9" key="1">
    <citation type="journal article" date="2010" name="Science">
        <title>The genome of the Western clawed frog Xenopus tropicalis.</title>
        <authorList>
            <person name="Hellsten U."/>
            <person name="Harland R.M."/>
            <person name="Gilchrist M.J."/>
            <person name="Hendrix D."/>
            <person name="Jurka J."/>
            <person name="Kapitonov V."/>
            <person name="Ovcharenko I."/>
            <person name="Putnam N.H."/>
            <person name="Shu S."/>
            <person name="Taher L."/>
            <person name="Blitz I.L."/>
            <person name="Blumberg B."/>
            <person name="Dichmann D.S."/>
            <person name="Dubchak I."/>
            <person name="Amaya E."/>
            <person name="Detter J.C."/>
            <person name="Fletcher R."/>
            <person name="Gerhard D.S."/>
            <person name="Goodstein D."/>
            <person name="Graves T."/>
            <person name="Grigoriev I.V."/>
            <person name="Grimwood J."/>
            <person name="Kawashima T."/>
            <person name="Lindquist E."/>
            <person name="Lucas S.M."/>
            <person name="Mead P.E."/>
            <person name="Mitros T."/>
            <person name="Ogino H."/>
            <person name="Ohta Y."/>
            <person name="Poliakov A.V."/>
            <person name="Pollet N."/>
            <person name="Robert J."/>
            <person name="Salamov A."/>
            <person name="Sater A.K."/>
            <person name="Schmutz J."/>
            <person name="Terry A."/>
            <person name="Vize P.D."/>
            <person name="Warren W.C."/>
            <person name="Wells D."/>
            <person name="Wills A."/>
            <person name="Wilson R.K."/>
            <person name="Zimmerman L.B."/>
            <person name="Zorn A.M."/>
            <person name="Grainger R."/>
            <person name="Grammer T."/>
            <person name="Khokha M.K."/>
            <person name="Richardson P.M."/>
            <person name="Rokhsar D.S."/>
        </authorList>
    </citation>
    <scope>NUCLEOTIDE SEQUENCE [LARGE SCALE GENOMIC DNA]</scope>
    <source>
        <strain evidence="9">Nigerian</strain>
    </source>
</reference>
<comment type="subcellular location">
    <subcellularLocation>
        <location evidence="1">Membrane</location>
        <topology evidence="1">Multi-pass membrane protein</topology>
    </subcellularLocation>
</comment>
<evidence type="ECO:0000256" key="2">
    <source>
        <dbReference type="ARBA" id="ARBA00006939"/>
    </source>
</evidence>
<feature type="chain" id="PRO_5030155351" evidence="8">
    <location>
        <begin position="19"/>
        <end position="685"/>
    </location>
</feature>
<dbReference type="InterPro" id="IPR003689">
    <property type="entry name" value="ZIP"/>
</dbReference>
<organism evidence="9">
    <name type="scientific">Xenopus tropicalis</name>
    <name type="common">Western clawed frog</name>
    <name type="synonym">Silurana tropicalis</name>
    <dbReference type="NCBI Taxonomy" id="8364"/>
    <lineage>
        <taxon>Eukaryota</taxon>
        <taxon>Metazoa</taxon>
        <taxon>Chordata</taxon>
        <taxon>Craniata</taxon>
        <taxon>Vertebrata</taxon>
        <taxon>Euteleostomi</taxon>
        <taxon>Amphibia</taxon>
        <taxon>Batrachia</taxon>
        <taxon>Anura</taxon>
        <taxon>Pipoidea</taxon>
        <taxon>Pipidae</taxon>
        <taxon>Xenopodinae</taxon>
        <taxon>Xenopus</taxon>
        <taxon>Silurana</taxon>
    </lineage>
</organism>
<evidence type="ECO:0000256" key="8">
    <source>
        <dbReference type="SAM" id="SignalP"/>
    </source>
</evidence>
<feature type="transmembrane region" description="Helical" evidence="7">
    <location>
        <begin position="424"/>
        <end position="444"/>
    </location>
</feature>
<evidence type="ECO:0000256" key="7">
    <source>
        <dbReference type="SAM" id="Phobius"/>
    </source>
</evidence>
<comment type="similarity">
    <text evidence="2">Belongs to the ZIP transporter (TC 2.A.5) family.</text>
</comment>
<keyword evidence="4 7" id="KW-1133">Transmembrane helix</keyword>